<dbReference type="Gene3D" id="3.40.50.1000">
    <property type="entry name" value="HAD superfamily/HAD-like"/>
    <property type="match status" value="1"/>
</dbReference>
<dbReference type="STRING" id="487316.BEN76_01725"/>
<dbReference type="InterPro" id="IPR023214">
    <property type="entry name" value="HAD_sf"/>
</dbReference>
<dbReference type="NCBIfam" id="TIGR01488">
    <property type="entry name" value="HAD-SF-IB"/>
    <property type="match status" value="1"/>
</dbReference>
<evidence type="ECO:0000313" key="2">
    <source>
        <dbReference type="Proteomes" id="UP000185674"/>
    </source>
</evidence>
<dbReference type="GO" id="GO:0036424">
    <property type="term" value="F:L-phosphoserine phosphatase activity"/>
    <property type="evidence" value="ECO:0007669"/>
    <property type="project" value="TreeGrafter"/>
</dbReference>
<dbReference type="InterPro" id="IPR006385">
    <property type="entry name" value="HAD_hydro_SerB1"/>
</dbReference>
<dbReference type="Gene3D" id="1.20.1440.100">
    <property type="entry name" value="SG protein - dephosphorylation function"/>
    <property type="match status" value="1"/>
</dbReference>
<organism evidence="1 2">
    <name type="scientific">Acinetobacter soli</name>
    <dbReference type="NCBI Taxonomy" id="487316"/>
    <lineage>
        <taxon>Bacteria</taxon>
        <taxon>Pseudomonadati</taxon>
        <taxon>Pseudomonadota</taxon>
        <taxon>Gammaproteobacteria</taxon>
        <taxon>Moraxellales</taxon>
        <taxon>Moraxellaceae</taxon>
        <taxon>Acinetobacter</taxon>
    </lineage>
</organism>
<sequence length="217" mass="25231">MHATRETDQTVNLALFDFDGTLCTRDSFTHFIFYALSKRHIVRQGIKILPWIQAYYLKLYPAPSMRIKLFDSMFRDTPLPPIQQLAKEYAQQLMNHLDPKLYAQLKQHQLRGDKVVIVSASIDLYLKPLADLLDVELICTEVDIRNQIITGAYTTPDCSSEQKKQRVLRQYNLDHFELVYVYGNSHEDLEMMSLADASYMVGEDQTLPHIEQLKKFA</sequence>
<dbReference type="InterPro" id="IPR036412">
    <property type="entry name" value="HAD-like_sf"/>
</dbReference>
<dbReference type="InterPro" id="IPR050582">
    <property type="entry name" value="HAD-like_SerB"/>
</dbReference>
<dbReference type="PANTHER" id="PTHR43344:SF14">
    <property type="entry name" value="HAD-IB FAMILY HYDROLASE"/>
    <property type="match status" value="1"/>
</dbReference>
<gene>
    <name evidence="1" type="ORF">BEN76_01725</name>
</gene>
<dbReference type="PANTHER" id="PTHR43344">
    <property type="entry name" value="PHOSPHOSERINE PHOSPHATASE"/>
    <property type="match status" value="1"/>
</dbReference>
<dbReference type="GO" id="GO:0006564">
    <property type="term" value="P:L-serine biosynthetic process"/>
    <property type="evidence" value="ECO:0007669"/>
    <property type="project" value="TreeGrafter"/>
</dbReference>
<dbReference type="GO" id="GO:0005737">
    <property type="term" value="C:cytoplasm"/>
    <property type="evidence" value="ECO:0007669"/>
    <property type="project" value="TreeGrafter"/>
</dbReference>
<protein>
    <submittedName>
        <fullName evidence="1">Phosphoserine phosphatase</fullName>
    </submittedName>
</protein>
<proteinExistence type="predicted"/>
<dbReference type="Pfam" id="PF12710">
    <property type="entry name" value="HAD"/>
    <property type="match status" value="1"/>
</dbReference>
<dbReference type="eggNOG" id="COG0560">
    <property type="taxonomic scope" value="Bacteria"/>
</dbReference>
<dbReference type="NCBIfam" id="TIGR01490">
    <property type="entry name" value="HAD-SF-IB-hyp1"/>
    <property type="match status" value="1"/>
</dbReference>
<evidence type="ECO:0000313" key="1">
    <source>
        <dbReference type="EMBL" id="APV34804.1"/>
    </source>
</evidence>
<dbReference type="AlphaFoldDB" id="A0A1P8EF23"/>
<dbReference type="RefSeq" id="WP_076032054.1">
    <property type="nucleotide sequence ID" value="NZ_CP016896.1"/>
</dbReference>
<dbReference type="SUPFAM" id="SSF56784">
    <property type="entry name" value="HAD-like"/>
    <property type="match status" value="1"/>
</dbReference>
<accession>A0A1P8EF23</accession>
<reference evidence="1 2" key="1">
    <citation type="submission" date="2016-08" db="EMBL/GenBank/DDBJ databases">
        <title>Complete genome sequence of Acinetobacter baylyi strain GFJ2.</title>
        <authorList>
            <person name="Tabata M."/>
            <person name="Kuboki S."/>
            <person name="Gibu N."/>
            <person name="Kinouchi Y."/>
            <person name="Vangnai A."/>
            <person name="Kasai D."/>
            <person name="Fukuda M."/>
        </authorList>
    </citation>
    <scope>NUCLEOTIDE SEQUENCE [LARGE SCALE GENOMIC DNA]</scope>
    <source>
        <strain evidence="1 2">GFJ2</strain>
    </source>
</reference>
<dbReference type="Proteomes" id="UP000185674">
    <property type="component" value="Chromosome"/>
</dbReference>
<dbReference type="GO" id="GO:0000287">
    <property type="term" value="F:magnesium ion binding"/>
    <property type="evidence" value="ECO:0007669"/>
    <property type="project" value="TreeGrafter"/>
</dbReference>
<name>A0A1P8EF23_9GAMM</name>
<dbReference type="KEGG" id="asol:BEN76_01725"/>
<dbReference type="EMBL" id="CP016896">
    <property type="protein sequence ID" value="APV34804.1"/>
    <property type="molecule type" value="Genomic_DNA"/>
</dbReference>